<feature type="compositionally biased region" description="Polar residues" evidence="1">
    <location>
        <begin position="1"/>
        <end position="13"/>
    </location>
</feature>
<feature type="region of interest" description="Disordered" evidence="1">
    <location>
        <begin position="49"/>
        <end position="117"/>
    </location>
</feature>
<feature type="compositionally biased region" description="Basic and acidic residues" evidence="1">
    <location>
        <begin position="339"/>
        <end position="374"/>
    </location>
</feature>
<dbReference type="RefSeq" id="XP_007837413.1">
    <property type="nucleotide sequence ID" value="XM_007839222.1"/>
</dbReference>
<organism evidence="2 3">
    <name type="scientific">Pestalotiopsis fici (strain W106-1 / CGMCC3.15140)</name>
    <dbReference type="NCBI Taxonomy" id="1229662"/>
    <lineage>
        <taxon>Eukaryota</taxon>
        <taxon>Fungi</taxon>
        <taxon>Dikarya</taxon>
        <taxon>Ascomycota</taxon>
        <taxon>Pezizomycotina</taxon>
        <taxon>Sordariomycetes</taxon>
        <taxon>Xylariomycetidae</taxon>
        <taxon>Amphisphaeriales</taxon>
        <taxon>Sporocadaceae</taxon>
        <taxon>Pestalotiopsis</taxon>
    </lineage>
</organism>
<feature type="region of interest" description="Disordered" evidence="1">
    <location>
        <begin position="1"/>
        <end position="20"/>
    </location>
</feature>
<dbReference type="KEGG" id="pfy:PFICI_10641"/>
<keyword evidence="3" id="KW-1185">Reference proteome</keyword>
<dbReference type="OrthoDB" id="10456271at2759"/>
<dbReference type="InParanoid" id="W3WXQ9"/>
<name>W3WXQ9_PESFW</name>
<feature type="compositionally biased region" description="Basic residues" evidence="1">
    <location>
        <begin position="375"/>
        <end position="387"/>
    </location>
</feature>
<protein>
    <submittedName>
        <fullName evidence="2">Uncharacterized protein</fullName>
    </submittedName>
</protein>
<feature type="compositionally biased region" description="Polar residues" evidence="1">
    <location>
        <begin position="229"/>
        <end position="238"/>
    </location>
</feature>
<feature type="compositionally biased region" description="Low complexity" evidence="1">
    <location>
        <begin position="301"/>
        <end position="319"/>
    </location>
</feature>
<dbReference type="HOGENOM" id="CLU_687171_0_0_1"/>
<gene>
    <name evidence="2" type="ORF">PFICI_10641</name>
</gene>
<reference evidence="3" key="1">
    <citation type="journal article" date="2015" name="BMC Genomics">
        <title>Genomic and transcriptomic analysis of the endophytic fungus Pestalotiopsis fici reveals its lifestyle and high potential for synthesis of natural products.</title>
        <authorList>
            <person name="Wang X."/>
            <person name="Zhang X."/>
            <person name="Liu L."/>
            <person name="Xiang M."/>
            <person name="Wang W."/>
            <person name="Sun X."/>
            <person name="Che Y."/>
            <person name="Guo L."/>
            <person name="Liu G."/>
            <person name="Guo L."/>
            <person name="Wang C."/>
            <person name="Yin W.B."/>
            <person name="Stadler M."/>
            <person name="Zhang X."/>
            <person name="Liu X."/>
        </authorList>
    </citation>
    <scope>NUCLEOTIDE SEQUENCE [LARGE SCALE GENOMIC DNA]</scope>
    <source>
        <strain evidence="3">W106-1 / CGMCC3.15140</strain>
    </source>
</reference>
<proteinExistence type="predicted"/>
<dbReference type="AlphaFoldDB" id="W3WXQ9"/>
<dbReference type="Proteomes" id="UP000030651">
    <property type="component" value="Unassembled WGS sequence"/>
</dbReference>
<dbReference type="EMBL" id="KI912115">
    <property type="protein sequence ID" value="ETS78579.1"/>
    <property type="molecule type" value="Genomic_DNA"/>
</dbReference>
<feature type="compositionally biased region" description="Basic and acidic residues" evidence="1">
    <location>
        <begin position="49"/>
        <end position="60"/>
    </location>
</feature>
<feature type="compositionally biased region" description="Basic and acidic residues" evidence="1">
    <location>
        <begin position="272"/>
        <end position="281"/>
    </location>
</feature>
<feature type="compositionally biased region" description="Polar residues" evidence="1">
    <location>
        <begin position="98"/>
        <end position="107"/>
    </location>
</feature>
<sequence length="401" mass="46360">MYGPRASSQSRGSYQPRPNIYYERHVPVEREQLDDLYQSFEDMRLNDAHSCEIHERDERRRHSRPPPAYERYPQETRRFSQAYEDEYGRPVAGPTPSRVYSSGTRRSQYAPPPVGEYSGMREALAREDVDAEGHHHERRHMRPRGQTIDEPWVYRRPAVREVPSRRHSTRDSFYPPRDWHESQDLPFEEHVPVSPVRVHPGARNFSRPIGDAPARSSQTPDHRLGDARQTPTRTTWYCSSEEEEEALQSPKIETPERTSTNTRLRDVANVADAERQPRDPKVGIYINTGHQESHQSPPPRARGTTTTTTVAGGSSTPTTIVVDEDKGSGSTRERRRRHYANESEGGSRRERDSRRSTRERERSSRHHTSDEPSNRRHKSSSSRRKSTHAPLKEHNSSCIPQ</sequence>
<feature type="region of interest" description="Disordered" evidence="1">
    <location>
        <begin position="202"/>
        <end position="401"/>
    </location>
</feature>
<evidence type="ECO:0000313" key="3">
    <source>
        <dbReference type="Proteomes" id="UP000030651"/>
    </source>
</evidence>
<evidence type="ECO:0000256" key="1">
    <source>
        <dbReference type="SAM" id="MobiDB-lite"/>
    </source>
</evidence>
<accession>W3WXQ9</accession>
<evidence type="ECO:0000313" key="2">
    <source>
        <dbReference type="EMBL" id="ETS78579.1"/>
    </source>
</evidence>
<dbReference type="GeneID" id="19275654"/>